<accession>A0A7S7LTF9</accession>
<evidence type="ECO:0000313" key="2">
    <source>
        <dbReference type="EMBL" id="QOY51053.1"/>
    </source>
</evidence>
<keyword evidence="1" id="KW-0732">Signal</keyword>
<protein>
    <submittedName>
        <fullName evidence="2">Uncharacterized protein</fullName>
    </submittedName>
</protein>
<name>A0A7S7LTF9_9BACT</name>
<evidence type="ECO:0000256" key="1">
    <source>
        <dbReference type="SAM" id="SignalP"/>
    </source>
</evidence>
<gene>
    <name evidence="2" type="ORF">HUE88_07840</name>
</gene>
<reference evidence="2 3" key="1">
    <citation type="submission" date="2020-05" db="EMBL/GenBank/DDBJ databases">
        <title>Sulfurimonas marisnigri, sp. nov., and Sulfurimonas baltica, sp. nov., manganese oxide reducing chemolithoautotrophs of the class Epsilonproteobacteria isolated from the pelagic redoxclines of the Black and Baltic Seas and emended description of the genus Sulfurimonas.</title>
        <authorList>
            <person name="Henkel J.V."/>
            <person name="Laudan C."/>
            <person name="Werner J."/>
            <person name="Neu T."/>
            <person name="Plewe S."/>
            <person name="Sproer C."/>
            <person name="Bunk B."/>
            <person name="Schulz-Vogt H.N."/>
        </authorList>
    </citation>
    <scope>NUCLEOTIDE SEQUENCE [LARGE SCALE GENOMIC DNA]</scope>
    <source>
        <strain evidence="2 3">GD2</strain>
    </source>
</reference>
<dbReference type="Proteomes" id="UP000593994">
    <property type="component" value="Chromosome"/>
</dbReference>
<dbReference type="RefSeq" id="WP_194368168.1">
    <property type="nucleotide sequence ID" value="NZ_CP054492.1"/>
</dbReference>
<keyword evidence="3" id="KW-1185">Reference proteome</keyword>
<sequence>MNKRTIVSLVAATLLATQLVGADLGALAQGVYAKAGGNKTEAQWSRYFSKPDKLAAFGIDGLSEADRSALLKYLNERSADKDQSTVPK</sequence>
<organism evidence="2 3">
    <name type="scientific">Candidatus Sulfurimonas baltica</name>
    <dbReference type="NCBI Taxonomy" id="2740404"/>
    <lineage>
        <taxon>Bacteria</taxon>
        <taxon>Pseudomonadati</taxon>
        <taxon>Campylobacterota</taxon>
        <taxon>Epsilonproteobacteria</taxon>
        <taxon>Campylobacterales</taxon>
        <taxon>Sulfurimonadaceae</taxon>
        <taxon>Sulfurimonas</taxon>
    </lineage>
</organism>
<feature type="signal peptide" evidence="1">
    <location>
        <begin position="1"/>
        <end position="22"/>
    </location>
</feature>
<proteinExistence type="predicted"/>
<feature type="chain" id="PRO_5032738581" evidence="1">
    <location>
        <begin position="23"/>
        <end position="88"/>
    </location>
</feature>
<dbReference type="AlphaFoldDB" id="A0A7S7LTF9"/>
<dbReference type="KEGG" id="sbal:HUE88_07840"/>
<evidence type="ECO:0000313" key="3">
    <source>
        <dbReference type="Proteomes" id="UP000593994"/>
    </source>
</evidence>
<dbReference type="EMBL" id="CP054492">
    <property type="protein sequence ID" value="QOY51053.1"/>
    <property type="molecule type" value="Genomic_DNA"/>
</dbReference>